<dbReference type="GO" id="GO:0005737">
    <property type="term" value="C:cytoplasm"/>
    <property type="evidence" value="ECO:0007669"/>
    <property type="project" value="TreeGrafter"/>
</dbReference>
<keyword evidence="7" id="KW-0906">Nuclear pore complex</keyword>
<evidence type="ECO:0000256" key="2">
    <source>
        <dbReference type="ARBA" id="ARBA00011056"/>
    </source>
</evidence>
<name>A0AAI8YKP7_9PEZI</name>
<feature type="region of interest" description="Disordered" evidence="11">
    <location>
        <begin position="103"/>
        <end position="240"/>
    </location>
</feature>
<evidence type="ECO:0000256" key="7">
    <source>
        <dbReference type="ARBA" id="ARBA00023132"/>
    </source>
</evidence>
<comment type="subcellular location">
    <subcellularLocation>
        <location evidence="1">Nucleus</location>
        <location evidence="1">Nuclear pore complex</location>
    </subcellularLocation>
</comment>
<dbReference type="Pfam" id="PF07817">
    <property type="entry name" value="GLE1"/>
    <property type="match status" value="1"/>
</dbReference>
<keyword evidence="6" id="KW-0811">Translocation</keyword>
<keyword evidence="13" id="KW-1185">Reference proteome</keyword>
<dbReference type="Gene3D" id="1.25.40.510">
    <property type="entry name" value="GLE1-like"/>
    <property type="match status" value="1"/>
</dbReference>
<feature type="compositionally biased region" description="Polar residues" evidence="11">
    <location>
        <begin position="226"/>
        <end position="240"/>
    </location>
</feature>
<dbReference type="AlphaFoldDB" id="A0AAI8YKP7"/>
<evidence type="ECO:0000313" key="13">
    <source>
        <dbReference type="Proteomes" id="UP001295740"/>
    </source>
</evidence>
<organism evidence="12 13">
    <name type="scientific">Anthostomella pinea</name>
    <dbReference type="NCBI Taxonomy" id="933095"/>
    <lineage>
        <taxon>Eukaryota</taxon>
        <taxon>Fungi</taxon>
        <taxon>Dikarya</taxon>
        <taxon>Ascomycota</taxon>
        <taxon>Pezizomycotina</taxon>
        <taxon>Sordariomycetes</taxon>
        <taxon>Xylariomycetidae</taxon>
        <taxon>Xylariales</taxon>
        <taxon>Xylariaceae</taxon>
        <taxon>Anthostomella</taxon>
    </lineage>
</organism>
<dbReference type="EMBL" id="CAUWAG010000010">
    <property type="protein sequence ID" value="CAJ2508163.1"/>
    <property type="molecule type" value="Genomic_DNA"/>
</dbReference>
<feature type="compositionally biased region" description="Polar residues" evidence="11">
    <location>
        <begin position="197"/>
        <end position="214"/>
    </location>
</feature>
<feature type="compositionally biased region" description="Pro residues" evidence="11">
    <location>
        <begin position="111"/>
        <end position="120"/>
    </location>
</feature>
<dbReference type="GO" id="GO:0031369">
    <property type="term" value="F:translation initiation factor binding"/>
    <property type="evidence" value="ECO:0007669"/>
    <property type="project" value="TreeGrafter"/>
</dbReference>
<evidence type="ECO:0000313" key="12">
    <source>
        <dbReference type="EMBL" id="CAJ2508163.1"/>
    </source>
</evidence>
<evidence type="ECO:0000256" key="11">
    <source>
        <dbReference type="SAM" id="MobiDB-lite"/>
    </source>
</evidence>
<keyword evidence="4" id="KW-0509">mRNA transport</keyword>
<dbReference type="GO" id="GO:0005543">
    <property type="term" value="F:phospholipid binding"/>
    <property type="evidence" value="ECO:0007669"/>
    <property type="project" value="TreeGrafter"/>
</dbReference>
<feature type="compositionally biased region" description="Polar residues" evidence="11">
    <location>
        <begin position="139"/>
        <end position="148"/>
    </location>
</feature>
<evidence type="ECO:0000256" key="4">
    <source>
        <dbReference type="ARBA" id="ARBA00022816"/>
    </source>
</evidence>
<evidence type="ECO:0000256" key="1">
    <source>
        <dbReference type="ARBA" id="ARBA00004567"/>
    </source>
</evidence>
<sequence>MAGSSPAARRTHQWSSPNRDRLSDLLSENRHTELSHQDALNAAQAEHDRVREAAIRVFREHELHEEHKKLREREERIRQQQRLEEERIRTEEHLRAEEERLRTLKAKTVPQLPPPPPSPPASTVNRSAAPKQPEPTPSAAPQVQSSLNAKASTFATTSSTVSGLPQVNGTKAEVPSPAQPSQQPPQALSSARPSPFAQPSATNPFAQPSITGPSAQPAAANPFARQATSQQNGQATQPAATTAIVSDNDRYVQIHQNLKRLRASLAQQAKSLPPLKARMGDMRRELRKNMGQLVNAKGGNKVQIEAIQRVLHESISGSVPSALVDPADYITDRREPSEGAIHNGRQLPSLFIYLLNTFSKAVINQFIDECGAQPLMADPVGVIVAMIFSNKSFLWRGKTLIDILMAKFRVVCPVLFGYRGSEKTEQGRKRLGWKREKGASWVPEQQHTDRMKGLGVGYAAIALRDFSKSPNTNPWPPSRYWASFAKIVNTPSAEITNTHAVVLRAMIEVSEERFCSFYGTAAIAALRKALVDFPNRAEIKTPGVSGLLVLGQMFRRDIGLEL</sequence>
<feature type="compositionally biased region" description="Low complexity" evidence="11">
    <location>
        <begin position="175"/>
        <end position="195"/>
    </location>
</feature>
<feature type="region of interest" description="Disordered" evidence="11">
    <location>
        <begin position="60"/>
        <end position="89"/>
    </location>
</feature>
<evidence type="ECO:0000256" key="9">
    <source>
        <dbReference type="ARBA" id="ARBA00026227"/>
    </source>
</evidence>
<accession>A0AAI8YKP7</accession>
<dbReference type="GO" id="GO:0000822">
    <property type="term" value="F:inositol hexakisphosphate binding"/>
    <property type="evidence" value="ECO:0007669"/>
    <property type="project" value="TreeGrafter"/>
</dbReference>
<evidence type="ECO:0000256" key="6">
    <source>
        <dbReference type="ARBA" id="ARBA00023010"/>
    </source>
</evidence>
<feature type="compositionally biased region" description="Basic and acidic residues" evidence="11">
    <location>
        <begin position="18"/>
        <end position="36"/>
    </location>
</feature>
<evidence type="ECO:0000256" key="10">
    <source>
        <dbReference type="ARBA" id="ARBA00029983"/>
    </source>
</evidence>
<dbReference type="GO" id="GO:0044614">
    <property type="term" value="C:nuclear pore cytoplasmic filaments"/>
    <property type="evidence" value="ECO:0007669"/>
    <property type="project" value="TreeGrafter"/>
</dbReference>
<dbReference type="CDD" id="cd22249">
    <property type="entry name" value="UDM1_RNF168_RNF169-like"/>
    <property type="match status" value="1"/>
</dbReference>
<dbReference type="GO" id="GO:0015031">
    <property type="term" value="P:protein transport"/>
    <property type="evidence" value="ECO:0007669"/>
    <property type="project" value="UniProtKB-KW"/>
</dbReference>
<feature type="region of interest" description="Disordered" evidence="11">
    <location>
        <begin position="1"/>
        <end position="47"/>
    </location>
</feature>
<feature type="compositionally biased region" description="Low complexity" evidence="11">
    <location>
        <begin position="149"/>
        <end position="162"/>
    </location>
</feature>
<dbReference type="GO" id="GO:0016973">
    <property type="term" value="P:poly(A)+ mRNA export from nucleus"/>
    <property type="evidence" value="ECO:0007669"/>
    <property type="project" value="InterPro"/>
</dbReference>
<evidence type="ECO:0000256" key="3">
    <source>
        <dbReference type="ARBA" id="ARBA00022448"/>
    </source>
</evidence>
<keyword evidence="8" id="KW-0539">Nucleus</keyword>
<keyword evidence="3" id="KW-0813">Transport</keyword>
<dbReference type="PANTHER" id="PTHR12960">
    <property type="entry name" value="GLE-1-RELATED"/>
    <property type="match status" value="1"/>
</dbReference>
<gene>
    <name evidence="12" type="ORF">KHLLAP_LOCUS8631</name>
</gene>
<evidence type="ECO:0000256" key="5">
    <source>
        <dbReference type="ARBA" id="ARBA00022927"/>
    </source>
</evidence>
<dbReference type="InterPro" id="IPR038506">
    <property type="entry name" value="GLE1-like_sf"/>
</dbReference>
<reference evidence="12" key="1">
    <citation type="submission" date="2023-10" db="EMBL/GenBank/DDBJ databases">
        <authorList>
            <person name="Hackl T."/>
        </authorList>
    </citation>
    <scope>NUCLEOTIDE SEQUENCE</scope>
</reference>
<evidence type="ECO:0000256" key="8">
    <source>
        <dbReference type="ARBA" id="ARBA00023242"/>
    </source>
</evidence>
<dbReference type="Proteomes" id="UP001295740">
    <property type="component" value="Unassembled WGS sequence"/>
</dbReference>
<keyword evidence="5" id="KW-0653">Protein transport</keyword>
<protein>
    <recommendedName>
        <fullName evidence="9">mRNA export factor GLE1</fullName>
    </recommendedName>
    <alternativeName>
        <fullName evidence="10">Nucleoporin GLE1</fullName>
    </alternativeName>
</protein>
<proteinExistence type="inferred from homology"/>
<comment type="caution">
    <text evidence="12">The sequence shown here is derived from an EMBL/GenBank/DDBJ whole genome shotgun (WGS) entry which is preliminary data.</text>
</comment>
<comment type="similarity">
    <text evidence="2">Belongs to the GLE1 family.</text>
</comment>
<dbReference type="InterPro" id="IPR012476">
    <property type="entry name" value="GLE1"/>
</dbReference>
<dbReference type="PANTHER" id="PTHR12960:SF0">
    <property type="entry name" value="MRNA EXPORT FACTOR GLE1"/>
    <property type="match status" value="1"/>
</dbReference>